<comment type="catalytic activity">
    <reaction evidence="9 12">
        <text>cutin + H2O = cutin monomers.</text>
        <dbReference type="EC" id="3.1.1.74"/>
    </reaction>
</comment>
<keyword evidence="5 12" id="KW-0964">Secreted</keyword>
<comment type="similarity">
    <text evidence="2 12">Belongs to the cutinase family.</text>
</comment>
<protein>
    <recommendedName>
        <fullName evidence="3 12">Cutinase</fullName>
        <ecNumber evidence="3 12">3.1.1.74</ecNumber>
    </recommendedName>
</protein>
<keyword evidence="8 11" id="KW-1015">Disulfide bond</keyword>
<evidence type="ECO:0000256" key="4">
    <source>
        <dbReference type="ARBA" id="ARBA00022487"/>
    </source>
</evidence>
<dbReference type="PRINTS" id="PR00129">
    <property type="entry name" value="CUTINASE"/>
</dbReference>
<dbReference type="InterPro" id="IPR000675">
    <property type="entry name" value="Cutinase/axe"/>
</dbReference>
<evidence type="ECO:0000256" key="9">
    <source>
        <dbReference type="ARBA" id="ARBA00034045"/>
    </source>
</evidence>
<evidence type="ECO:0000256" key="6">
    <source>
        <dbReference type="ARBA" id="ARBA00022729"/>
    </source>
</evidence>
<dbReference type="Gene3D" id="3.40.50.1820">
    <property type="entry name" value="alpha/beta hydrolase"/>
    <property type="match status" value="1"/>
</dbReference>
<evidence type="ECO:0000313" key="13">
    <source>
        <dbReference type="EMBL" id="KAJ7021551.1"/>
    </source>
</evidence>
<keyword evidence="4 12" id="KW-0719">Serine esterase</keyword>
<evidence type="ECO:0000256" key="2">
    <source>
        <dbReference type="ARBA" id="ARBA00007534"/>
    </source>
</evidence>
<dbReference type="InterPro" id="IPR043580">
    <property type="entry name" value="CUTINASE_1"/>
</dbReference>
<dbReference type="AlphaFoldDB" id="A0AAD6S7B7"/>
<dbReference type="GO" id="GO:0005576">
    <property type="term" value="C:extracellular region"/>
    <property type="evidence" value="ECO:0007669"/>
    <property type="project" value="UniProtKB-SubCell"/>
</dbReference>
<dbReference type="InterPro" id="IPR011150">
    <property type="entry name" value="Cutinase_monf"/>
</dbReference>
<dbReference type="Proteomes" id="UP001218188">
    <property type="component" value="Unassembled WGS sequence"/>
</dbReference>
<dbReference type="PANTHER" id="PTHR48250:SF2">
    <property type="entry name" value="CUTINASE"/>
    <property type="match status" value="1"/>
</dbReference>
<dbReference type="EC" id="3.1.1.74" evidence="3 12"/>
<evidence type="ECO:0000256" key="10">
    <source>
        <dbReference type="PIRSR" id="PIRSR611150-1"/>
    </source>
</evidence>
<feature type="active site" description="Nucleophile" evidence="10">
    <location>
        <position position="134"/>
    </location>
</feature>
<evidence type="ECO:0000256" key="11">
    <source>
        <dbReference type="PIRSR" id="PIRSR611150-2"/>
    </source>
</evidence>
<accession>A0AAD6S7B7</accession>
<keyword evidence="6 12" id="KW-0732">Signal</keyword>
<name>A0AAD6S7B7_9AGAR</name>
<feature type="disulfide bond" evidence="11">
    <location>
        <begin position="188"/>
        <end position="195"/>
    </location>
</feature>
<feature type="chain" id="PRO_5041783818" description="Cutinase" evidence="12">
    <location>
        <begin position="19"/>
        <end position="224"/>
    </location>
</feature>
<evidence type="ECO:0000256" key="5">
    <source>
        <dbReference type="ARBA" id="ARBA00022525"/>
    </source>
</evidence>
<proteinExistence type="inferred from homology"/>
<comment type="function">
    <text evidence="12">Catalyzes the hydrolysis of complex carboxylic polyesters found in the cell wall of plants. Degrades cutin, a macromolecule that forms the structure of the plant cuticle.</text>
</comment>
<keyword evidence="7 12" id="KW-0378">Hydrolase</keyword>
<dbReference type="PROSITE" id="PS00155">
    <property type="entry name" value="CUTINASE_1"/>
    <property type="match status" value="1"/>
</dbReference>
<evidence type="ECO:0000256" key="12">
    <source>
        <dbReference type="RuleBase" id="RU361263"/>
    </source>
</evidence>
<feature type="active site" description="Proton donor/acceptor" evidence="10">
    <location>
        <position position="204"/>
    </location>
</feature>
<feature type="signal peptide" evidence="12">
    <location>
        <begin position="1"/>
        <end position="18"/>
    </location>
</feature>
<dbReference type="InterPro" id="IPR029058">
    <property type="entry name" value="AB_hydrolase_fold"/>
</dbReference>
<evidence type="ECO:0000256" key="1">
    <source>
        <dbReference type="ARBA" id="ARBA00004613"/>
    </source>
</evidence>
<dbReference type="PANTHER" id="PTHR48250">
    <property type="entry name" value="CUTINASE 2-RELATED"/>
    <property type="match status" value="1"/>
</dbReference>
<evidence type="ECO:0000313" key="14">
    <source>
        <dbReference type="Proteomes" id="UP001218188"/>
    </source>
</evidence>
<comment type="subcellular location">
    <subcellularLocation>
        <location evidence="1 12">Secreted</location>
    </subcellularLocation>
</comment>
<evidence type="ECO:0000256" key="7">
    <source>
        <dbReference type="ARBA" id="ARBA00022801"/>
    </source>
</evidence>
<organism evidence="13 14">
    <name type="scientific">Mycena alexandri</name>
    <dbReference type="NCBI Taxonomy" id="1745969"/>
    <lineage>
        <taxon>Eukaryota</taxon>
        <taxon>Fungi</taxon>
        <taxon>Dikarya</taxon>
        <taxon>Basidiomycota</taxon>
        <taxon>Agaricomycotina</taxon>
        <taxon>Agaricomycetes</taxon>
        <taxon>Agaricomycetidae</taxon>
        <taxon>Agaricales</taxon>
        <taxon>Marasmiineae</taxon>
        <taxon>Mycenaceae</taxon>
        <taxon>Mycena</taxon>
    </lineage>
</organism>
<sequence length="224" mass="23081">MKVSLVFTSVFCISLAAAAAVVVPEIPAFPVPAASKFPNDTENGLSGPCAALTFLFARGTFETGNVGERVGPPLISQLRDFYGTSITVQGVDYDASLLGYLQGGSPSGSATLVDLINTAVSMCPKTTVILGGYSQGAQLVHNAAAEISPAVSERIAAVVLFGDLNDVAFGGSSSPVGVIPSNKVDNFCHTDDIICTGAGGKAEHLNYDMDVTAAFTFILIKVSR</sequence>
<feature type="active site" evidence="10">
    <location>
        <position position="192"/>
    </location>
</feature>
<dbReference type="Pfam" id="PF01083">
    <property type="entry name" value="Cutinase"/>
    <property type="match status" value="1"/>
</dbReference>
<dbReference type="GO" id="GO:0016052">
    <property type="term" value="P:carbohydrate catabolic process"/>
    <property type="evidence" value="ECO:0007669"/>
    <property type="project" value="TreeGrafter"/>
</dbReference>
<comment type="caution">
    <text evidence="13">The sequence shown here is derived from an EMBL/GenBank/DDBJ whole genome shotgun (WGS) entry which is preliminary data.</text>
</comment>
<dbReference type="GO" id="GO:0050525">
    <property type="term" value="F:cutinase activity"/>
    <property type="evidence" value="ECO:0007669"/>
    <property type="project" value="UniProtKB-UniRule"/>
</dbReference>
<evidence type="ECO:0000256" key="8">
    <source>
        <dbReference type="ARBA" id="ARBA00023157"/>
    </source>
</evidence>
<dbReference type="SUPFAM" id="SSF53474">
    <property type="entry name" value="alpha/beta-Hydrolases"/>
    <property type="match status" value="1"/>
</dbReference>
<feature type="disulfide bond" evidence="11">
    <location>
        <begin position="49"/>
        <end position="123"/>
    </location>
</feature>
<dbReference type="SMART" id="SM01110">
    <property type="entry name" value="Cutinase"/>
    <property type="match status" value="1"/>
</dbReference>
<gene>
    <name evidence="13" type="ORF">C8F04DRAFT_1402853</name>
</gene>
<evidence type="ECO:0000256" key="3">
    <source>
        <dbReference type="ARBA" id="ARBA00013095"/>
    </source>
</evidence>
<dbReference type="EMBL" id="JARJCM010000228">
    <property type="protein sequence ID" value="KAJ7021551.1"/>
    <property type="molecule type" value="Genomic_DNA"/>
</dbReference>
<keyword evidence="14" id="KW-1185">Reference proteome</keyword>
<reference evidence="13" key="1">
    <citation type="submission" date="2023-03" db="EMBL/GenBank/DDBJ databases">
        <title>Massive genome expansion in bonnet fungi (Mycena s.s.) driven by repeated elements and novel gene families across ecological guilds.</title>
        <authorList>
            <consortium name="Lawrence Berkeley National Laboratory"/>
            <person name="Harder C.B."/>
            <person name="Miyauchi S."/>
            <person name="Viragh M."/>
            <person name="Kuo A."/>
            <person name="Thoen E."/>
            <person name="Andreopoulos B."/>
            <person name="Lu D."/>
            <person name="Skrede I."/>
            <person name="Drula E."/>
            <person name="Henrissat B."/>
            <person name="Morin E."/>
            <person name="Kohler A."/>
            <person name="Barry K."/>
            <person name="LaButti K."/>
            <person name="Morin E."/>
            <person name="Salamov A."/>
            <person name="Lipzen A."/>
            <person name="Mereny Z."/>
            <person name="Hegedus B."/>
            <person name="Baldrian P."/>
            <person name="Stursova M."/>
            <person name="Weitz H."/>
            <person name="Taylor A."/>
            <person name="Grigoriev I.V."/>
            <person name="Nagy L.G."/>
            <person name="Martin F."/>
            <person name="Kauserud H."/>
        </authorList>
    </citation>
    <scope>NUCLEOTIDE SEQUENCE</scope>
    <source>
        <strain evidence="13">CBHHK200</strain>
    </source>
</reference>